<dbReference type="SUPFAM" id="SSF53850">
    <property type="entry name" value="Periplasmic binding protein-like II"/>
    <property type="match status" value="1"/>
</dbReference>
<reference evidence="2 3" key="1">
    <citation type="journal article" date="2009" name="J. Bacteriol.">
        <title>Complete genome sequence of the anaerobic, protein-degrading hyperthermophilic crenarchaeon Desulfurococcus kamchatkensis.</title>
        <authorList>
            <person name="Ravin N.V."/>
            <person name="Mardanov A.V."/>
            <person name="Beletsky A.V."/>
            <person name="Kublanov I.V."/>
            <person name="Kolganova T.V."/>
            <person name="Lebedinsky A.V."/>
            <person name="Chernyh N.A."/>
            <person name="Bonch-Osmolovskaya E.A."/>
            <person name="Skryabin K.G."/>
        </authorList>
    </citation>
    <scope>NUCLEOTIDE SEQUENCE [LARGE SCALE GENOMIC DNA]</scope>
    <source>
        <strain evidence="3">DSM 18924 / JCM 16383 / VKM B-2413 / 1221n</strain>
    </source>
</reference>
<proteinExistence type="predicted"/>
<evidence type="ECO:0000313" key="3">
    <source>
        <dbReference type="Proteomes" id="UP000006903"/>
    </source>
</evidence>
<dbReference type="HOGENOM" id="CLU_053800_0_0_2"/>
<protein>
    <submittedName>
        <fullName evidence="2">Transcriptional regulator MarR family</fullName>
    </submittedName>
</protein>
<dbReference type="Pfam" id="PF24034">
    <property type="entry name" value="DUF7343"/>
    <property type="match status" value="1"/>
</dbReference>
<dbReference type="KEGG" id="dka:DKAM_0829"/>
<dbReference type="EMBL" id="CP001140">
    <property type="protein sequence ID" value="ACL11155.1"/>
    <property type="molecule type" value="Genomic_DNA"/>
</dbReference>
<evidence type="ECO:0000259" key="1">
    <source>
        <dbReference type="Pfam" id="PF24034"/>
    </source>
</evidence>
<dbReference type="CDD" id="cd00090">
    <property type="entry name" value="HTH_ARSR"/>
    <property type="match status" value="1"/>
</dbReference>
<dbReference type="InterPro" id="IPR011991">
    <property type="entry name" value="ArsR-like_HTH"/>
</dbReference>
<dbReference type="InterPro" id="IPR036388">
    <property type="entry name" value="WH-like_DNA-bd_sf"/>
</dbReference>
<accession>B8D4X4</accession>
<dbReference type="GeneID" id="7171600"/>
<dbReference type="STRING" id="490899.DKAM_0829"/>
<dbReference type="SUPFAM" id="SSF46785">
    <property type="entry name" value="Winged helix' DNA-binding domain"/>
    <property type="match status" value="1"/>
</dbReference>
<dbReference type="InterPro" id="IPR055767">
    <property type="entry name" value="DUF7343"/>
</dbReference>
<dbReference type="RefSeq" id="WP_012608496.1">
    <property type="nucleotide sequence ID" value="NC_011766.1"/>
</dbReference>
<dbReference type="AlphaFoldDB" id="B8D4X4"/>
<evidence type="ECO:0000313" key="2">
    <source>
        <dbReference type="EMBL" id="ACL11155.1"/>
    </source>
</evidence>
<dbReference type="Proteomes" id="UP000006903">
    <property type="component" value="Chromosome"/>
</dbReference>
<feature type="domain" description="DUF7343" evidence="1">
    <location>
        <begin position="8"/>
        <end position="63"/>
    </location>
</feature>
<gene>
    <name evidence="2" type="ordered locus">DKAM_0829</name>
</gene>
<dbReference type="eggNOG" id="arCOG01804">
    <property type="taxonomic scope" value="Archaea"/>
</dbReference>
<sequence length="339" mass="38722">MDKGLRRTILELLSSMQGREIPQSYIHRALKASKSRVSEILKELESDGLIERRSIGRSKIIYIKKGITEKTIKHELKTLRLGIVYSSEYLFLGYFTNKMRDKGYSVHVEVFKDGLDTTRALAEGEIDLALSPLVSQLYMYPLYKSYRIIAGGMTGGFKILKSPNEEEGTVVYSSRISTMDYVRSEYIEKSGLRGSVKTIYFKYPDLVSNPNRIKGYVILWHPLYHLFKNKGFQDLTSKTGISIGNCCTLAASNIFDSETMELIRKIYLDSINRYIRDPYRYLSYYSAVTGIPVSVLSDAVESYKPSPEVDIQTIRGMVSKLNNGLPDNTIYYEALYTEH</sequence>
<dbReference type="Gene3D" id="1.10.10.10">
    <property type="entry name" value="Winged helix-like DNA-binding domain superfamily/Winged helix DNA-binding domain"/>
    <property type="match status" value="1"/>
</dbReference>
<dbReference type="InterPro" id="IPR036390">
    <property type="entry name" value="WH_DNA-bd_sf"/>
</dbReference>
<organism evidence="2 3">
    <name type="scientific">Desulfurococcus amylolyticus (strain DSM 18924 / JCM 16383 / VKM B-2413 / 1221n)</name>
    <name type="common">Desulfurococcus kamchatkensis</name>
    <dbReference type="NCBI Taxonomy" id="490899"/>
    <lineage>
        <taxon>Archaea</taxon>
        <taxon>Thermoproteota</taxon>
        <taxon>Thermoprotei</taxon>
        <taxon>Desulfurococcales</taxon>
        <taxon>Desulfurococcaceae</taxon>
        <taxon>Desulfurococcus</taxon>
    </lineage>
</organism>
<name>B8D4X4_DESA1</name>